<dbReference type="PROSITE" id="PS52015">
    <property type="entry name" value="TONB_CTD"/>
    <property type="match status" value="1"/>
</dbReference>
<keyword evidence="10" id="KW-0732">Signal</keyword>
<evidence type="ECO:0000256" key="8">
    <source>
        <dbReference type="ARBA" id="ARBA00022989"/>
    </source>
</evidence>
<dbReference type="GO" id="GO:0055085">
    <property type="term" value="P:transmembrane transport"/>
    <property type="evidence" value="ECO:0007669"/>
    <property type="project" value="InterPro"/>
</dbReference>
<dbReference type="InterPro" id="IPR006260">
    <property type="entry name" value="TonB/TolA_C"/>
</dbReference>
<dbReference type="SUPFAM" id="SSF74653">
    <property type="entry name" value="TolA/TonB C-terminal domain"/>
    <property type="match status" value="1"/>
</dbReference>
<dbReference type="Pfam" id="PF03544">
    <property type="entry name" value="TonB_C"/>
    <property type="match status" value="1"/>
</dbReference>
<sequence length="225" mass="25175">MKPKHNNGSNHPTSIKQRPMKKQFLGAAVLIMALCCSLQSKASNDTVYYKNGAIRFIINKGDNGTNTFLQLNGEGGENLLKPGRWSYNYFDSRMTQHGYTIQDNTVADAYWIRQRNGKPDSVFSTIVYTADQKQQLADATAALYANLKYPFKAKENGVNGTVYVSFVVDKQGQISEVEPMTKLGYGLEEAAVEAVKGLKFTPVSYDGRIVSMYFELPVKFLLQQQ</sequence>
<dbReference type="EMBL" id="VUOC01000004">
    <property type="protein sequence ID" value="KAA2238662.1"/>
    <property type="molecule type" value="Genomic_DNA"/>
</dbReference>
<keyword evidence="5" id="KW-0997">Cell inner membrane</keyword>
<evidence type="ECO:0000256" key="2">
    <source>
        <dbReference type="ARBA" id="ARBA00006555"/>
    </source>
</evidence>
<dbReference type="AlphaFoldDB" id="A0A5B2VK49"/>
<dbReference type="PANTHER" id="PTHR33446:SF2">
    <property type="entry name" value="PROTEIN TONB"/>
    <property type="match status" value="1"/>
</dbReference>
<evidence type="ECO:0000256" key="6">
    <source>
        <dbReference type="ARBA" id="ARBA00022692"/>
    </source>
</evidence>
<dbReference type="PANTHER" id="PTHR33446">
    <property type="entry name" value="PROTEIN TONB-RELATED"/>
    <property type="match status" value="1"/>
</dbReference>
<feature type="chain" id="PRO_5023044385" evidence="10">
    <location>
        <begin position="43"/>
        <end position="225"/>
    </location>
</feature>
<dbReference type="GO" id="GO:0005886">
    <property type="term" value="C:plasma membrane"/>
    <property type="evidence" value="ECO:0007669"/>
    <property type="project" value="UniProtKB-SubCell"/>
</dbReference>
<reference evidence="12 13" key="1">
    <citation type="submission" date="2019-09" db="EMBL/GenBank/DDBJ databases">
        <title>Chitinophaga ginsengihumi sp. nov., isolated from soil of ginseng rhizosphere.</title>
        <authorList>
            <person name="Lee J."/>
        </authorList>
    </citation>
    <scope>NUCLEOTIDE SEQUENCE [LARGE SCALE GENOMIC DNA]</scope>
    <source>
        <strain evidence="12 13">BN140078</strain>
    </source>
</reference>
<comment type="subcellular location">
    <subcellularLocation>
        <location evidence="1">Cell inner membrane</location>
        <topology evidence="1">Single-pass membrane protein</topology>
        <orientation evidence="1">Periplasmic side</orientation>
    </subcellularLocation>
</comment>
<organism evidence="12 13">
    <name type="scientific">Chitinophaga agrisoli</name>
    <dbReference type="NCBI Taxonomy" id="2607653"/>
    <lineage>
        <taxon>Bacteria</taxon>
        <taxon>Pseudomonadati</taxon>
        <taxon>Bacteroidota</taxon>
        <taxon>Chitinophagia</taxon>
        <taxon>Chitinophagales</taxon>
        <taxon>Chitinophagaceae</taxon>
        <taxon>Chitinophaga</taxon>
    </lineage>
</organism>
<evidence type="ECO:0000256" key="5">
    <source>
        <dbReference type="ARBA" id="ARBA00022519"/>
    </source>
</evidence>
<dbReference type="NCBIfam" id="TIGR01352">
    <property type="entry name" value="tonB_Cterm"/>
    <property type="match status" value="1"/>
</dbReference>
<evidence type="ECO:0000256" key="4">
    <source>
        <dbReference type="ARBA" id="ARBA00022475"/>
    </source>
</evidence>
<protein>
    <submittedName>
        <fullName evidence="12">Energy transducer TonB</fullName>
    </submittedName>
</protein>
<comment type="similarity">
    <text evidence="2">Belongs to the TonB family.</text>
</comment>
<dbReference type="Gene3D" id="3.30.1150.10">
    <property type="match status" value="1"/>
</dbReference>
<evidence type="ECO:0000256" key="10">
    <source>
        <dbReference type="SAM" id="SignalP"/>
    </source>
</evidence>
<evidence type="ECO:0000256" key="3">
    <source>
        <dbReference type="ARBA" id="ARBA00022448"/>
    </source>
</evidence>
<feature type="domain" description="TonB C-terminal" evidence="11">
    <location>
        <begin position="134"/>
        <end position="225"/>
    </location>
</feature>
<name>A0A5B2VK49_9BACT</name>
<dbReference type="Proteomes" id="UP000324611">
    <property type="component" value="Unassembled WGS sequence"/>
</dbReference>
<proteinExistence type="inferred from homology"/>
<evidence type="ECO:0000256" key="7">
    <source>
        <dbReference type="ARBA" id="ARBA00022927"/>
    </source>
</evidence>
<accession>A0A5B2VK49</accession>
<keyword evidence="7" id="KW-0653">Protein transport</keyword>
<dbReference type="InterPro" id="IPR037682">
    <property type="entry name" value="TonB_C"/>
</dbReference>
<comment type="caution">
    <text evidence="12">The sequence shown here is derived from an EMBL/GenBank/DDBJ whole genome shotgun (WGS) entry which is preliminary data.</text>
</comment>
<evidence type="ECO:0000256" key="9">
    <source>
        <dbReference type="ARBA" id="ARBA00023136"/>
    </source>
</evidence>
<keyword evidence="9" id="KW-0472">Membrane</keyword>
<evidence type="ECO:0000313" key="12">
    <source>
        <dbReference type="EMBL" id="KAA2238662.1"/>
    </source>
</evidence>
<evidence type="ECO:0000256" key="1">
    <source>
        <dbReference type="ARBA" id="ARBA00004383"/>
    </source>
</evidence>
<feature type="signal peptide" evidence="10">
    <location>
        <begin position="1"/>
        <end position="42"/>
    </location>
</feature>
<keyword evidence="13" id="KW-1185">Reference proteome</keyword>
<dbReference type="InterPro" id="IPR051045">
    <property type="entry name" value="TonB-dependent_transducer"/>
</dbReference>
<dbReference type="GO" id="GO:0015031">
    <property type="term" value="P:protein transport"/>
    <property type="evidence" value="ECO:0007669"/>
    <property type="project" value="UniProtKB-KW"/>
</dbReference>
<keyword evidence="4" id="KW-1003">Cell membrane</keyword>
<keyword evidence="6" id="KW-0812">Transmembrane</keyword>
<evidence type="ECO:0000259" key="11">
    <source>
        <dbReference type="PROSITE" id="PS52015"/>
    </source>
</evidence>
<keyword evidence="3" id="KW-0813">Transport</keyword>
<keyword evidence="8" id="KW-1133">Transmembrane helix</keyword>
<reference evidence="12 13" key="2">
    <citation type="submission" date="2019-09" db="EMBL/GenBank/DDBJ databases">
        <authorList>
            <person name="Jin C."/>
        </authorList>
    </citation>
    <scope>NUCLEOTIDE SEQUENCE [LARGE SCALE GENOMIC DNA]</scope>
    <source>
        <strain evidence="12 13">BN140078</strain>
    </source>
</reference>
<gene>
    <name evidence="12" type="ORF">F0L74_20800</name>
</gene>
<evidence type="ECO:0000313" key="13">
    <source>
        <dbReference type="Proteomes" id="UP000324611"/>
    </source>
</evidence>